<evidence type="ECO:0000256" key="1">
    <source>
        <dbReference type="SAM" id="Phobius"/>
    </source>
</evidence>
<name>A0A2P2P3T6_RHIMU</name>
<protein>
    <submittedName>
        <fullName evidence="2">Uncharacterized protein</fullName>
    </submittedName>
</protein>
<keyword evidence="1" id="KW-0472">Membrane</keyword>
<feature type="transmembrane region" description="Helical" evidence="1">
    <location>
        <begin position="25"/>
        <end position="44"/>
    </location>
</feature>
<keyword evidence="1" id="KW-1133">Transmembrane helix</keyword>
<keyword evidence="1" id="KW-0812">Transmembrane</keyword>
<reference evidence="2" key="1">
    <citation type="submission" date="2018-02" db="EMBL/GenBank/DDBJ databases">
        <title>Rhizophora mucronata_Transcriptome.</title>
        <authorList>
            <person name="Meera S.P."/>
            <person name="Sreeshan A."/>
            <person name="Augustine A."/>
        </authorList>
    </citation>
    <scope>NUCLEOTIDE SEQUENCE</scope>
    <source>
        <tissue evidence="2">Leaf</tissue>
    </source>
</reference>
<proteinExistence type="predicted"/>
<sequence>MSLLLTILFLPLFWPADIFSQYYGIVEFLKTMLLFPCLIIRFCLSMM</sequence>
<evidence type="ECO:0000313" key="2">
    <source>
        <dbReference type="EMBL" id="MBX49291.1"/>
    </source>
</evidence>
<dbReference type="AlphaFoldDB" id="A0A2P2P3T6"/>
<dbReference type="EMBL" id="GGEC01068807">
    <property type="protein sequence ID" value="MBX49291.1"/>
    <property type="molecule type" value="Transcribed_RNA"/>
</dbReference>
<organism evidence="2">
    <name type="scientific">Rhizophora mucronata</name>
    <name type="common">Asiatic mangrove</name>
    <dbReference type="NCBI Taxonomy" id="61149"/>
    <lineage>
        <taxon>Eukaryota</taxon>
        <taxon>Viridiplantae</taxon>
        <taxon>Streptophyta</taxon>
        <taxon>Embryophyta</taxon>
        <taxon>Tracheophyta</taxon>
        <taxon>Spermatophyta</taxon>
        <taxon>Magnoliopsida</taxon>
        <taxon>eudicotyledons</taxon>
        <taxon>Gunneridae</taxon>
        <taxon>Pentapetalae</taxon>
        <taxon>rosids</taxon>
        <taxon>fabids</taxon>
        <taxon>Malpighiales</taxon>
        <taxon>Rhizophoraceae</taxon>
        <taxon>Rhizophora</taxon>
    </lineage>
</organism>
<accession>A0A2P2P3T6</accession>